<protein>
    <submittedName>
        <fullName evidence="2">Helix-turn-helix domain-containing protein</fullName>
    </submittedName>
</protein>
<dbReference type="GO" id="GO:0003677">
    <property type="term" value="F:DNA binding"/>
    <property type="evidence" value="ECO:0007669"/>
    <property type="project" value="InterPro"/>
</dbReference>
<dbReference type="Pfam" id="PF01381">
    <property type="entry name" value="HTH_3"/>
    <property type="match status" value="1"/>
</dbReference>
<dbReference type="PIRSF" id="PIRSF037724">
    <property type="entry name" value="TF_HTH_MJ1545_prd"/>
    <property type="match status" value="1"/>
</dbReference>
<dbReference type="InterPro" id="IPR017271">
    <property type="entry name" value="Tscrpt_reg_HTH_MJ1545_prd"/>
</dbReference>
<dbReference type="InterPro" id="IPR010982">
    <property type="entry name" value="Lambda_DNA-bd_dom_sf"/>
</dbReference>
<reference evidence="2" key="1">
    <citation type="journal article" date="2020" name="mSystems">
        <title>Genome- and Community-Level Interaction Insights into Carbon Utilization and Element Cycling Functions of Hydrothermarchaeota in Hydrothermal Sediment.</title>
        <authorList>
            <person name="Zhou Z."/>
            <person name="Liu Y."/>
            <person name="Xu W."/>
            <person name="Pan J."/>
            <person name="Luo Z.H."/>
            <person name="Li M."/>
        </authorList>
    </citation>
    <scope>NUCLEOTIDE SEQUENCE [LARGE SCALE GENOMIC DNA]</scope>
    <source>
        <strain evidence="2">SpSt-468</strain>
    </source>
</reference>
<dbReference type="CDD" id="cd00093">
    <property type="entry name" value="HTH_XRE"/>
    <property type="match status" value="1"/>
</dbReference>
<evidence type="ECO:0000313" key="2">
    <source>
        <dbReference type="EMBL" id="HFK20920.1"/>
    </source>
</evidence>
<dbReference type="InterPro" id="IPR001387">
    <property type="entry name" value="Cro/C1-type_HTH"/>
</dbReference>
<dbReference type="Gene3D" id="1.10.260.40">
    <property type="entry name" value="lambda repressor-like DNA-binding domains"/>
    <property type="match status" value="1"/>
</dbReference>
<organism evidence="2">
    <name type="scientific">Candidatus Methanomethylicus mesodigestus</name>
    <dbReference type="NCBI Taxonomy" id="1867258"/>
    <lineage>
        <taxon>Archaea</taxon>
        <taxon>Thermoproteota</taxon>
        <taxon>Methanosuratincolia</taxon>
        <taxon>Candidatus Methanomethylicales</taxon>
        <taxon>Candidatus Methanomethylicaceae</taxon>
        <taxon>Candidatus Methanomethylicus</taxon>
    </lineage>
</organism>
<evidence type="ECO:0000259" key="1">
    <source>
        <dbReference type="PROSITE" id="PS50943"/>
    </source>
</evidence>
<dbReference type="EMBL" id="DSTX01000011">
    <property type="protein sequence ID" value="HFK20920.1"/>
    <property type="molecule type" value="Genomic_DNA"/>
</dbReference>
<dbReference type="PROSITE" id="PS50943">
    <property type="entry name" value="HTH_CROC1"/>
    <property type="match status" value="1"/>
</dbReference>
<dbReference type="InterPro" id="IPR028979">
    <property type="entry name" value="Ser_kin/Pase_Hpr-like_N_sf"/>
</dbReference>
<dbReference type="SMART" id="SM00530">
    <property type="entry name" value="HTH_XRE"/>
    <property type="match status" value="1"/>
</dbReference>
<sequence>METAKELIMKRIIGEVILSDNPGEIMRRWREVFGITQLEVAEKLEISPSVISDYEGGRRKSPGAFFIKRFVSSLIDIDHARGDKVLSQFTFLTKAHSDAILDLYEFVSPLPISAVAKVVDGEFVACENLANKSILGYTVVDSIKAILAMSGADFFQLLGSTTERAIIFTKSTGGRSPMVAVRVTPLKPAAIILHGITRLDTIAIELAKSERIPLIVSRKESVESLIRALHTLRT</sequence>
<accession>A0A7C3ETI1</accession>
<name>A0A7C3ETI1_9CREN</name>
<proteinExistence type="predicted"/>
<comment type="caution">
    <text evidence="2">The sequence shown here is derived from an EMBL/GenBank/DDBJ whole genome shotgun (WGS) entry which is preliminary data.</text>
</comment>
<dbReference type="AlphaFoldDB" id="A0A7C3ETI1"/>
<feature type="domain" description="HTH cro/C1-type" evidence="1">
    <location>
        <begin position="26"/>
        <end position="80"/>
    </location>
</feature>
<dbReference type="SUPFAM" id="SSF47413">
    <property type="entry name" value="lambda repressor-like DNA-binding domains"/>
    <property type="match status" value="1"/>
</dbReference>
<gene>
    <name evidence="2" type="ORF">ENS19_06520</name>
</gene>
<dbReference type="SUPFAM" id="SSF75138">
    <property type="entry name" value="HprK N-terminal domain-like"/>
    <property type="match status" value="1"/>
</dbReference>